<name>A0A4Y6V138_SACBS</name>
<dbReference type="KEGG" id="saca:FFV09_16530"/>
<dbReference type="OrthoDB" id="1958147at2"/>
<reference evidence="1 2" key="1">
    <citation type="submission" date="2019-06" db="EMBL/GenBank/DDBJ databases">
        <title>Saccharibacillus brassicae sp. nov., an endophytic bacterium isolated from Chinese cabbage seeds (Brassica pekinensis).</title>
        <authorList>
            <person name="Jiang L."/>
            <person name="Lee J."/>
            <person name="Kim S.W."/>
        </authorList>
    </citation>
    <scope>NUCLEOTIDE SEQUENCE [LARGE SCALE GENOMIC DNA]</scope>
    <source>
        <strain evidence="2">KCTC 43072 / ATSA2</strain>
    </source>
</reference>
<dbReference type="AlphaFoldDB" id="A0A4Y6V138"/>
<proteinExistence type="predicted"/>
<keyword evidence="2" id="KW-1185">Reference proteome</keyword>
<protein>
    <submittedName>
        <fullName evidence="1">Uncharacterized protein</fullName>
    </submittedName>
</protein>
<organism evidence="1 2">
    <name type="scientific">Saccharibacillus brassicae</name>
    <dbReference type="NCBI Taxonomy" id="2583377"/>
    <lineage>
        <taxon>Bacteria</taxon>
        <taxon>Bacillati</taxon>
        <taxon>Bacillota</taxon>
        <taxon>Bacilli</taxon>
        <taxon>Bacillales</taxon>
        <taxon>Paenibacillaceae</taxon>
        <taxon>Saccharibacillus</taxon>
    </lineage>
</organism>
<sequence length="537" mass="57311">MPEQTTNLNLPIPLGNENVNRQFFLDLIQAVDKGAVSERQLTEAIGKVAIALTQDYASTDQATAISADAVRRGLETKQNTVRLADNYLAASALINAAPDAQNRAYPDSFSFFKVSSAAGGWPTSNGYVMTMRAGSGGVQLYFEMYMGNVQSEKTARIWTRSKRDANGFWQEWNRTLTEADRALLTTWSNSVADTRMTNAAPNTYAQGVTREFKVGSAIGLPGEAWVLLTTEKPWVDVAGGLPFQFANGGTTGLLYYRTSNGTTESAGWASWIDLVADVRLEKISSIELRRQVPGDGPAFIDFHTSAEGVDFNARIIAENTSTKGNGQGRLTLSAQGGIYADGPLFVQGTDLKKSVSDGKAAVRAAITGKGGTVADADGDGVPTHVELAAGVNSIVRSMAGVVRVVGNTSSLASTLGAEMAVASFPAGLQSHISFFPTRLDSGNGSYAMQYDPSQVDLRITDGVNVIHIAAPPGYGGFITIAFDFGLGVATIVSDQNNKIRTGIGVLNRNLPLRIYLYRKATNGTTVYCGLWTDIFYG</sequence>
<dbReference type="Proteomes" id="UP000316968">
    <property type="component" value="Chromosome"/>
</dbReference>
<gene>
    <name evidence="1" type="ORF">FFV09_16530</name>
</gene>
<dbReference type="RefSeq" id="WP_141448855.1">
    <property type="nucleotide sequence ID" value="NZ_CP041217.1"/>
</dbReference>
<dbReference type="EMBL" id="CP041217">
    <property type="protein sequence ID" value="QDH22311.1"/>
    <property type="molecule type" value="Genomic_DNA"/>
</dbReference>
<evidence type="ECO:0000313" key="1">
    <source>
        <dbReference type="EMBL" id="QDH22311.1"/>
    </source>
</evidence>
<accession>A0A4Y6V138</accession>
<evidence type="ECO:0000313" key="2">
    <source>
        <dbReference type="Proteomes" id="UP000316968"/>
    </source>
</evidence>